<name>A0A382L7Q5_9ZZZZ</name>
<protein>
    <submittedName>
        <fullName evidence="1">Uncharacterized protein</fullName>
    </submittedName>
</protein>
<evidence type="ECO:0000313" key="1">
    <source>
        <dbReference type="EMBL" id="SVC31983.1"/>
    </source>
</evidence>
<gene>
    <name evidence="1" type="ORF">METZ01_LOCUS284837</name>
</gene>
<dbReference type="EMBL" id="UINC01084913">
    <property type="protein sequence ID" value="SVC31983.1"/>
    <property type="molecule type" value="Genomic_DNA"/>
</dbReference>
<proteinExistence type="predicted"/>
<sequence length="118" mass="13392">VLKTNYRISKNLKVVLAAFLLCAQFLLIVTDAFSIEQDHLFSNELCTENTLIELSDAYDLDTGSDCDHCCSCHGHCTHIAFYFDIESSFLKKSPNLVSVYSEATPNRFINQIERPPRI</sequence>
<accession>A0A382L7Q5</accession>
<feature type="non-terminal residue" evidence="1">
    <location>
        <position position="1"/>
    </location>
</feature>
<organism evidence="1">
    <name type="scientific">marine metagenome</name>
    <dbReference type="NCBI Taxonomy" id="408172"/>
    <lineage>
        <taxon>unclassified sequences</taxon>
        <taxon>metagenomes</taxon>
        <taxon>ecological metagenomes</taxon>
    </lineage>
</organism>
<dbReference type="AlphaFoldDB" id="A0A382L7Q5"/>
<reference evidence="1" key="1">
    <citation type="submission" date="2018-05" db="EMBL/GenBank/DDBJ databases">
        <authorList>
            <person name="Lanie J.A."/>
            <person name="Ng W.-L."/>
            <person name="Kazmierczak K.M."/>
            <person name="Andrzejewski T.M."/>
            <person name="Davidsen T.M."/>
            <person name="Wayne K.J."/>
            <person name="Tettelin H."/>
            <person name="Glass J.I."/>
            <person name="Rusch D."/>
            <person name="Podicherti R."/>
            <person name="Tsui H.-C.T."/>
            <person name="Winkler M.E."/>
        </authorList>
    </citation>
    <scope>NUCLEOTIDE SEQUENCE</scope>
</reference>